<organism evidence="1 2">
    <name type="scientific">Lindgomyces ingoldianus</name>
    <dbReference type="NCBI Taxonomy" id="673940"/>
    <lineage>
        <taxon>Eukaryota</taxon>
        <taxon>Fungi</taxon>
        <taxon>Dikarya</taxon>
        <taxon>Ascomycota</taxon>
        <taxon>Pezizomycotina</taxon>
        <taxon>Dothideomycetes</taxon>
        <taxon>Pleosporomycetidae</taxon>
        <taxon>Pleosporales</taxon>
        <taxon>Lindgomycetaceae</taxon>
        <taxon>Lindgomyces</taxon>
    </lineage>
</organism>
<sequence length="615" mass="68146">MEDIEVSQQFKTNSPSLPSPTAQHIASISGTRLHIRSLTSLEIIRSIPLPSSHDLRNSRLCWSPPTTSTCGSGIATPPRRGLALRSNRILIADDETTRVYDVRDDKWNAVISNGSGGMGKNVHVEFGASEDEVVVFSDFQSKITVWCLRSGRTVEIKDPKYSSGRGWGYRPCGEVVGSEEGRGKSGVLAVLCRNSGQDVMILLAPRTYKVLKRVELRTVDAQGLKWSGDGSWVAIWDSSGSGYHLHIYTADGHLYRTIQRETQMLSSEFDIEGLGIKTVDWLPGNEFLAIGGWDRRVRMLSTRTFAPALFLDHTAQICVPKCQVYKEQIDATRSRTYVLSPQPILPPKAEIGKDDRSAMPKQGISIIAVNTDATLCATRDDSTPTVVWIWDLRSLEPRTILIQHSPIKSLQWHPTNPSLLLIQIFQDSPTVYLYTAPSVLFHSTSEAVTLTPPNILDLSSQISKPAGSLPAKWTASWLPTPMDKKPFFVFGHQQAYTLIWPEGKDQILRFEGEDGEESEDSLYDILTGRTPVPKLCETMRVDYGDSEMEDSGDFLGVGQGEIEGMGLPAKEGSTGSFEDTFRERRRVVSGGGVRQGRGRERGESVFDESGMSEMF</sequence>
<protein>
    <submittedName>
        <fullName evidence="1">Uncharacterized protein</fullName>
    </submittedName>
</protein>
<keyword evidence="2" id="KW-1185">Reference proteome</keyword>
<dbReference type="Proteomes" id="UP000799755">
    <property type="component" value="Unassembled WGS sequence"/>
</dbReference>
<gene>
    <name evidence="1" type="ORF">BDR25DRAFT_288278</name>
</gene>
<evidence type="ECO:0000313" key="2">
    <source>
        <dbReference type="Proteomes" id="UP000799755"/>
    </source>
</evidence>
<comment type="caution">
    <text evidence="1">The sequence shown here is derived from an EMBL/GenBank/DDBJ whole genome shotgun (WGS) entry which is preliminary data.</text>
</comment>
<name>A0ACB6QUU2_9PLEO</name>
<proteinExistence type="predicted"/>
<dbReference type="EMBL" id="MU003510">
    <property type="protein sequence ID" value="KAF2469850.1"/>
    <property type="molecule type" value="Genomic_DNA"/>
</dbReference>
<evidence type="ECO:0000313" key="1">
    <source>
        <dbReference type="EMBL" id="KAF2469850.1"/>
    </source>
</evidence>
<reference evidence="1" key="1">
    <citation type="journal article" date="2020" name="Stud. Mycol.">
        <title>101 Dothideomycetes genomes: a test case for predicting lifestyles and emergence of pathogens.</title>
        <authorList>
            <person name="Haridas S."/>
            <person name="Albert R."/>
            <person name="Binder M."/>
            <person name="Bloem J."/>
            <person name="Labutti K."/>
            <person name="Salamov A."/>
            <person name="Andreopoulos B."/>
            <person name="Baker S."/>
            <person name="Barry K."/>
            <person name="Bills G."/>
            <person name="Bluhm B."/>
            <person name="Cannon C."/>
            <person name="Castanera R."/>
            <person name="Culley D."/>
            <person name="Daum C."/>
            <person name="Ezra D."/>
            <person name="Gonzalez J."/>
            <person name="Henrissat B."/>
            <person name="Kuo A."/>
            <person name="Liang C."/>
            <person name="Lipzen A."/>
            <person name="Lutzoni F."/>
            <person name="Magnuson J."/>
            <person name="Mondo S."/>
            <person name="Nolan M."/>
            <person name="Ohm R."/>
            <person name="Pangilinan J."/>
            <person name="Park H.-J."/>
            <person name="Ramirez L."/>
            <person name="Alfaro M."/>
            <person name="Sun H."/>
            <person name="Tritt A."/>
            <person name="Yoshinaga Y."/>
            <person name="Zwiers L.-H."/>
            <person name="Turgeon B."/>
            <person name="Goodwin S."/>
            <person name="Spatafora J."/>
            <person name="Crous P."/>
            <person name="Grigoriev I."/>
        </authorList>
    </citation>
    <scope>NUCLEOTIDE SEQUENCE</scope>
    <source>
        <strain evidence="1">ATCC 200398</strain>
    </source>
</reference>
<accession>A0ACB6QUU2</accession>